<dbReference type="RefSeq" id="WP_103920395.1">
    <property type="nucleotide sequence ID" value="NZ_FMSV02000502.1"/>
</dbReference>
<feature type="transmembrane region" description="Helical" evidence="1">
    <location>
        <begin position="66"/>
        <end position="89"/>
    </location>
</feature>
<evidence type="ECO:0000313" key="3">
    <source>
        <dbReference type="EMBL" id="SEH06639.1"/>
    </source>
</evidence>
<dbReference type="AlphaFoldDB" id="A0A1H6FBD6"/>
<accession>A0A1H6FBD6</accession>
<feature type="transmembrane region" description="Helical" evidence="1">
    <location>
        <begin position="43"/>
        <end position="60"/>
    </location>
</feature>
<dbReference type="Proteomes" id="UP000236724">
    <property type="component" value="Unassembled WGS sequence"/>
</dbReference>
<keyword evidence="1" id="KW-0472">Membrane</keyword>
<keyword evidence="1" id="KW-1133">Transmembrane helix</keyword>
<evidence type="ECO:0000256" key="1">
    <source>
        <dbReference type="SAM" id="Phobius"/>
    </source>
</evidence>
<dbReference type="EMBL" id="FMSV02000502">
    <property type="protein sequence ID" value="SEH06639.1"/>
    <property type="molecule type" value="Genomic_DNA"/>
</dbReference>
<organism evidence="3 4">
    <name type="scientific">Candidatus Venteria ishoeyi</name>
    <dbReference type="NCBI Taxonomy" id="1899563"/>
    <lineage>
        <taxon>Bacteria</taxon>
        <taxon>Pseudomonadati</taxon>
        <taxon>Pseudomonadota</taxon>
        <taxon>Gammaproteobacteria</taxon>
        <taxon>Thiotrichales</taxon>
        <taxon>Thiotrichaceae</taxon>
        <taxon>Venteria</taxon>
    </lineage>
</organism>
<gene>
    <name evidence="2" type="ORF">MBHS_00600</name>
    <name evidence="3" type="ORF">MBHS_02503</name>
</gene>
<protein>
    <submittedName>
        <fullName evidence="3">Uncharacterized protein</fullName>
    </submittedName>
</protein>
<sequence length="98" mass="10803">MSYNCPVCGSSIASWLVNKENFECPDCKTSLASNSKKAFKQSLVVAFIAWLTFLICMRQYTGSWGYAAVVSIEGGGILSAMLATLYYHFVVNIKVQTE</sequence>
<reference evidence="3 4" key="1">
    <citation type="submission" date="2016-10" db="EMBL/GenBank/DDBJ databases">
        <authorList>
            <person name="de Groot N.N."/>
        </authorList>
    </citation>
    <scope>NUCLEOTIDE SEQUENCE [LARGE SCALE GENOMIC DNA]</scope>
    <source>
        <strain evidence="3">MBHS1</strain>
    </source>
</reference>
<keyword evidence="4" id="KW-1185">Reference proteome</keyword>
<proteinExistence type="predicted"/>
<keyword evidence="1" id="KW-0812">Transmembrane</keyword>
<evidence type="ECO:0000313" key="2">
    <source>
        <dbReference type="EMBL" id="SEH04748.1"/>
    </source>
</evidence>
<evidence type="ECO:0000313" key="4">
    <source>
        <dbReference type="Proteomes" id="UP000236724"/>
    </source>
</evidence>
<dbReference type="EMBL" id="FMSV02000103">
    <property type="protein sequence ID" value="SEH04748.1"/>
    <property type="molecule type" value="Genomic_DNA"/>
</dbReference>
<name>A0A1H6FBD6_9GAMM</name>